<reference evidence="2 3" key="1">
    <citation type="journal article" date="2020" name="Genomics">
        <title>Complete, high-quality genomes from long-read metagenomic sequencing of two wolf lichen thalli reveals enigmatic genome architecture.</title>
        <authorList>
            <person name="McKenzie S.K."/>
            <person name="Walston R.F."/>
            <person name="Allen J.L."/>
        </authorList>
    </citation>
    <scope>NUCLEOTIDE SEQUENCE [LARGE SCALE GENOMIC DNA]</scope>
    <source>
        <strain evidence="2">WasteWater2</strain>
    </source>
</reference>
<keyword evidence="3" id="KW-1185">Reference proteome</keyword>
<name>A0A8H6L6I4_9LECA</name>
<accession>A0A8H6L6I4</accession>
<comment type="caution">
    <text evidence="2">The sequence shown here is derived from an EMBL/GenBank/DDBJ whole genome shotgun (WGS) entry which is preliminary data.</text>
</comment>
<organism evidence="2 3">
    <name type="scientific">Letharia columbiana</name>
    <dbReference type="NCBI Taxonomy" id="112416"/>
    <lineage>
        <taxon>Eukaryota</taxon>
        <taxon>Fungi</taxon>
        <taxon>Dikarya</taxon>
        <taxon>Ascomycota</taxon>
        <taxon>Pezizomycotina</taxon>
        <taxon>Lecanoromycetes</taxon>
        <taxon>OSLEUM clade</taxon>
        <taxon>Lecanoromycetidae</taxon>
        <taxon>Lecanorales</taxon>
        <taxon>Lecanorineae</taxon>
        <taxon>Parmeliaceae</taxon>
        <taxon>Letharia</taxon>
    </lineage>
</organism>
<evidence type="ECO:0000313" key="3">
    <source>
        <dbReference type="Proteomes" id="UP000578531"/>
    </source>
</evidence>
<feature type="region of interest" description="Disordered" evidence="1">
    <location>
        <begin position="146"/>
        <end position="191"/>
    </location>
</feature>
<evidence type="ECO:0000256" key="1">
    <source>
        <dbReference type="SAM" id="MobiDB-lite"/>
    </source>
</evidence>
<dbReference type="AlphaFoldDB" id="A0A8H6L6I4"/>
<feature type="compositionally biased region" description="Polar residues" evidence="1">
    <location>
        <begin position="154"/>
        <end position="170"/>
    </location>
</feature>
<dbReference type="EMBL" id="JACCJC010000014">
    <property type="protein sequence ID" value="KAF6237484.1"/>
    <property type="molecule type" value="Genomic_DNA"/>
</dbReference>
<evidence type="ECO:0000313" key="2">
    <source>
        <dbReference type="EMBL" id="KAF6237484.1"/>
    </source>
</evidence>
<proteinExistence type="predicted"/>
<dbReference type="OrthoDB" id="5307774at2759"/>
<sequence length="534" mass="59203">MTEHDFGSTLPGYNMDEGRLLSGDTCTQYPSFQISQEGTGGYFRSINLARRRVFEVVCSERDGLDRIASTSTKRLMRDEYFDLYQEARSTEILEAALLRSLKNLVWLAQSAGRGEIVTAVVTVPLLDLPTMHFHLAKKIFPSFHKNGKDEDDNASTVSKRTSRSSMTLVNPDSFPVRSPSPPHAEVPNDVPFGLSREDKAVVARAPGATDKTYPEDAVAASHLINRSEKKETDLGPHAVHTFVRVCPHENLSFERLQTILKLPGFKSSKEDINAIGAMDEIQQHSKSGARVCFPIDGFPQRPAGTFKLKYNSKHKRGWTGPVIGLELHATWTLDSYKPSTTRNDIQASLQKLENVPLCPHRTMNDPWILEMIYKIAHPHEEPSDPIDEWGKPPSSISDFAERSQDCDRCKTPITITVCKGGLDGPQVKVIRRLGPGSSENDPDWLAQSNSASHVVDGLGAVTHSELGSTYPIHEWLVKNPLVPNERCSHCDTMSEVVDQGERWPIVIVTGSVGKAENAEDPERLAPFIVPATHS</sequence>
<gene>
    <name evidence="2" type="ORF">HO173_004374</name>
</gene>
<dbReference type="Proteomes" id="UP000578531">
    <property type="component" value="Unassembled WGS sequence"/>
</dbReference>
<protein>
    <submittedName>
        <fullName evidence="2">Uncharacterized protein</fullName>
    </submittedName>
</protein>
<dbReference type="GeneID" id="59286039"/>
<dbReference type="RefSeq" id="XP_037166808.1">
    <property type="nucleotide sequence ID" value="XM_037306298.1"/>
</dbReference>